<accession>A0A916QF25</accession>
<keyword evidence="2 3" id="KW-0040">ANK repeat</keyword>
<evidence type="ECO:0000256" key="1">
    <source>
        <dbReference type="ARBA" id="ARBA00022737"/>
    </source>
</evidence>
<dbReference type="SMART" id="SM00248">
    <property type="entry name" value="ANK"/>
    <property type="match status" value="2"/>
</dbReference>
<name>A0A916QF25_9BACL</name>
<dbReference type="PROSITE" id="PS50088">
    <property type="entry name" value="ANK_REPEAT"/>
    <property type="match status" value="1"/>
</dbReference>
<dbReference type="InterPro" id="IPR002110">
    <property type="entry name" value="Ankyrin_rpt"/>
</dbReference>
<gene>
    <name evidence="4" type="ORF">PRECH8_06170</name>
</gene>
<dbReference type="Gene3D" id="1.25.40.20">
    <property type="entry name" value="Ankyrin repeat-containing domain"/>
    <property type="match status" value="1"/>
</dbReference>
<dbReference type="RefSeq" id="WP_200965600.1">
    <property type="nucleotide sequence ID" value="NZ_BMAQ01000004.1"/>
</dbReference>
<feature type="repeat" description="ANK" evidence="3">
    <location>
        <begin position="57"/>
        <end position="89"/>
    </location>
</feature>
<dbReference type="SUPFAM" id="SSF48403">
    <property type="entry name" value="Ankyrin repeat"/>
    <property type="match status" value="1"/>
</dbReference>
<organism evidence="4 5">
    <name type="scientific">Insulibacter thermoxylanivorax</name>
    <dbReference type="NCBI Taxonomy" id="2749268"/>
    <lineage>
        <taxon>Bacteria</taxon>
        <taxon>Bacillati</taxon>
        <taxon>Bacillota</taxon>
        <taxon>Bacilli</taxon>
        <taxon>Bacillales</taxon>
        <taxon>Paenibacillaceae</taxon>
        <taxon>Insulibacter</taxon>
    </lineage>
</organism>
<dbReference type="Proteomes" id="UP000654993">
    <property type="component" value="Unassembled WGS sequence"/>
</dbReference>
<protein>
    <recommendedName>
        <fullName evidence="6">Ankyrin repeat-containing protein</fullName>
    </recommendedName>
</protein>
<keyword evidence="1" id="KW-0677">Repeat</keyword>
<dbReference type="PROSITE" id="PS50297">
    <property type="entry name" value="ANK_REP_REGION"/>
    <property type="match status" value="1"/>
</dbReference>
<reference evidence="4" key="2">
    <citation type="journal article" date="2021" name="Data Brief">
        <title>Draft genome sequence data of the facultative, thermophilic, xylanolytic bacterium Paenibacillus sp. strain DA-C8.</title>
        <authorList>
            <person name="Chhe C."/>
            <person name="Uke A."/>
            <person name="Baramee S."/>
            <person name="Ungkulpasvich U."/>
            <person name="Tachaapaikoon C."/>
            <person name="Pason P."/>
            <person name="Waeonukul R."/>
            <person name="Ratanakhanokchai K."/>
            <person name="Kosugi A."/>
        </authorList>
    </citation>
    <scope>NUCLEOTIDE SEQUENCE</scope>
    <source>
        <strain evidence="4">DA-C8</strain>
    </source>
</reference>
<evidence type="ECO:0008006" key="6">
    <source>
        <dbReference type="Google" id="ProtNLM"/>
    </source>
</evidence>
<dbReference type="AlphaFoldDB" id="A0A916QF25"/>
<proteinExistence type="predicted"/>
<evidence type="ECO:0000313" key="4">
    <source>
        <dbReference type="EMBL" id="GFR37321.1"/>
    </source>
</evidence>
<comment type="caution">
    <text evidence="4">The sequence shown here is derived from an EMBL/GenBank/DDBJ whole genome shotgun (WGS) entry which is preliminary data.</text>
</comment>
<sequence length="94" mass="10387">MSVHFTLKVLLSLDGVVFGKPHYTKDGSPFLVNCSKFRMKIIELLLKHGANPNYMRAGKTALNYAVENDDIEMAKFLLDSGADPNVSDPNVSTE</sequence>
<evidence type="ECO:0000313" key="5">
    <source>
        <dbReference type="Proteomes" id="UP000654993"/>
    </source>
</evidence>
<dbReference type="GO" id="GO:0005737">
    <property type="term" value="C:cytoplasm"/>
    <property type="evidence" value="ECO:0007669"/>
    <property type="project" value="TreeGrafter"/>
</dbReference>
<dbReference type="EMBL" id="BMAQ01000004">
    <property type="protein sequence ID" value="GFR37321.1"/>
    <property type="molecule type" value="Genomic_DNA"/>
</dbReference>
<dbReference type="PANTHER" id="PTHR24198">
    <property type="entry name" value="ANKYRIN REPEAT AND PROTEIN KINASE DOMAIN-CONTAINING PROTEIN"/>
    <property type="match status" value="1"/>
</dbReference>
<dbReference type="PANTHER" id="PTHR24198:SF165">
    <property type="entry name" value="ANKYRIN REPEAT-CONTAINING PROTEIN-RELATED"/>
    <property type="match status" value="1"/>
</dbReference>
<keyword evidence="5" id="KW-1185">Reference proteome</keyword>
<dbReference type="InterPro" id="IPR036770">
    <property type="entry name" value="Ankyrin_rpt-contain_sf"/>
</dbReference>
<reference evidence="4" key="1">
    <citation type="submission" date="2020-08" db="EMBL/GenBank/DDBJ databases">
        <authorList>
            <person name="Uke A."/>
            <person name="Chhe C."/>
            <person name="Baramee S."/>
            <person name="Kosugi A."/>
        </authorList>
    </citation>
    <scope>NUCLEOTIDE SEQUENCE</scope>
    <source>
        <strain evidence="4">DA-C8</strain>
    </source>
</reference>
<evidence type="ECO:0000256" key="3">
    <source>
        <dbReference type="PROSITE-ProRule" id="PRU00023"/>
    </source>
</evidence>
<evidence type="ECO:0000256" key="2">
    <source>
        <dbReference type="ARBA" id="ARBA00023043"/>
    </source>
</evidence>
<dbReference type="Pfam" id="PF12796">
    <property type="entry name" value="Ank_2"/>
    <property type="match status" value="1"/>
</dbReference>